<sequence>MRTLTRALASASLVLACSEATAADCARLIRKRDYTYGQFIALEREYPATVRRLEECLDHTYGDVNRAGCIATTIARLYALTDSASVDEVMAVWTPYLQAYDRAKECEG</sequence>
<feature type="chain" id="PRO_5016297397" description="Rap1a immunity protein domain-containing protein" evidence="1">
    <location>
        <begin position="23"/>
        <end position="108"/>
    </location>
</feature>
<feature type="signal peptide" evidence="1">
    <location>
        <begin position="1"/>
        <end position="22"/>
    </location>
</feature>
<dbReference type="EMBL" id="QGLF01000001">
    <property type="protein sequence ID" value="PWR23451.1"/>
    <property type="molecule type" value="Genomic_DNA"/>
</dbReference>
<reference evidence="3" key="1">
    <citation type="submission" date="2018-05" db="EMBL/GenBank/DDBJ databases">
        <title>Zavarzinia sp. HR-AS.</title>
        <authorList>
            <person name="Lee Y."/>
            <person name="Jeon C.O."/>
        </authorList>
    </citation>
    <scope>NUCLEOTIDE SEQUENCE [LARGE SCALE GENOMIC DNA]</scope>
    <source>
        <strain evidence="3">DSM 1231</strain>
    </source>
</reference>
<dbReference type="PROSITE" id="PS51257">
    <property type="entry name" value="PROKAR_LIPOPROTEIN"/>
    <property type="match status" value="1"/>
</dbReference>
<comment type="caution">
    <text evidence="2">The sequence shown here is derived from an EMBL/GenBank/DDBJ whole genome shotgun (WGS) entry which is preliminary data.</text>
</comment>
<keyword evidence="3" id="KW-1185">Reference proteome</keyword>
<accession>A0A317E9S0</accession>
<evidence type="ECO:0008006" key="4">
    <source>
        <dbReference type="Google" id="ProtNLM"/>
    </source>
</evidence>
<keyword evidence="1" id="KW-0732">Signal</keyword>
<proteinExistence type="predicted"/>
<organism evidence="2 3">
    <name type="scientific">Zavarzinia compransoris</name>
    <dbReference type="NCBI Taxonomy" id="1264899"/>
    <lineage>
        <taxon>Bacteria</taxon>
        <taxon>Pseudomonadati</taxon>
        <taxon>Pseudomonadota</taxon>
        <taxon>Alphaproteobacteria</taxon>
        <taxon>Rhodospirillales</taxon>
        <taxon>Zavarziniaceae</taxon>
        <taxon>Zavarzinia</taxon>
    </lineage>
</organism>
<name>A0A317E9S0_9PROT</name>
<evidence type="ECO:0000256" key="1">
    <source>
        <dbReference type="SAM" id="SignalP"/>
    </source>
</evidence>
<evidence type="ECO:0000313" key="2">
    <source>
        <dbReference type="EMBL" id="PWR23451.1"/>
    </source>
</evidence>
<evidence type="ECO:0000313" key="3">
    <source>
        <dbReference type="Proteomes" id="UP000246077"/>
    </source>
</evidence>
<protein>
    <recommendedName>
        <fullName evidence="4">Rap1a immunity protein domain-containing protein</fullName>
    </recommendedName>
</protein>
<dbReference type="Proteomes" id="UP000246077">
    <property type="component" value="Unassembled WGS sequence"/>
</dbReference>
<dbReference type="AlphaFoldDB" id="A0A317E9S0"/>
<gene>
    <name evidence="2" type="ORF">DKG75_02450</name>
</gene>